<sequence length="61" mass="7202">MNNKAQMLQLLLEKPEIKIGVKGDAGKYEIWAVNWMKMRVLIDRAGVYEWIDFSKLKDNDF</sequence>
<organism evidence="1">
    <name type="scientific">marine sediment metagenome</name>
    <dbReference type="NCBI Taxonomy" id="412755"/>
    <lineage>
        <taxon>unclassified sequences</taxon>
        <taxon>metagenomes</taxon>
        <taxon>ecological metagenomes</taxon>
    </lineage>
</organism>
<comment type="caution">
    <text evidence="1">The sequence shown here is derived from an EMBL/GenBank/DDBJ whole genome shotgun (WGS) entry which is preliminary data.</text>
</comment>
<dbReference type="EMBL" id="LAZR01023888">
    <property type="protein sequence ID" value="KKL76974.1"/>
    <property type="molecule type" value="Genomic_DNA"/>
</dbReference>
<proteinExistence type="predicted"/>
<protein>
    <submittedName>
        <fullName evidence="1">Uncharacterized protein</fullName>
    </submittedName>
</protein>
<gene>
    <name evidence="1" type="ORF">LCGC14_2039490</name>
</gene>
<accession>A0A0F9ESI3</accession>
<evidence type="ECO:0000313" key="1">
    <source>
        <dbReference type="EMBL" id="KKL76974.1"/>
    </source>
</evidence>
<dbReference type="AlphaFoldDB" id="A0A0F9ESI3"/>
<reference evidence="1" key="1">
    <citation type="journal article" date="2015" name="Nature">
        <title>Complex archaea that bridge the gap between prokaryotes and eukaryotes.</title>
        <authorList>
            <person name="Spang A."/>
            <person name="Saw J.H."/>
            <person name="Jorgensen S.L."/>
            <person name="Zaremba-Niedzwiedzka K."/>
            <person name="Martijn J."/>
            <person name="Lind A.E."/>
            <person name="van Eijk R."/>
            <person name="Schleper C."/>
            <person name="Guy L."/>
            <person name="Ettema T.J."/>
        </authorList>
    </citation>
    <scope>NUCLEOTIDE SEQUENCE</scope>
</reference>
<name>A0A0F9ESI3_9ZZZZ</name>